<dbReference type="InterPro" id="IPR054502">
    <property type="entry name" value="bHLH-TF_ACT-like_plant"/>
</dbReference>
<dbReference type="Pfam" id="PF00010">
    <property type="entry name" value="HLH"/>
    <property type="match status" value="1"/>
</dbReference>
<keyword evidence="4" id="KW-0539">Nucleus</keyword>
<feature type="compositionally biased region" description="Polar residues" evidence="5">
    <location>
        <begin position="329"/>
        <end position="344"/>
    </location>
</feature>
<proteinExistence type="predicted"/>
<feature type="region of interest" description="Disordered" evidence="5">
    <location>
        <begin position="325"/>
        <end position="345"/>
    </location>
</feature>
<keyword evidence="2" id="KW-0805">Transcription regulation</keyword>
<dbReference type="Pfam" id="PF22754">
    <property type="entry name" value="bHLH-TF_ACT-like_plant"/>
    <property type="match status" value="1"/>
</dbReference>
<protein>
    <recommendedName>
        <fullName evidence="6">BHLH domain-containing protein</fullName>
    </recommendedName>
</protein>
<evidence type="ECO:0000313" key="7">
    <source>
        <dbReference type="EMBL" id="CAK9867856.1"/>
    </source>
</evidence>
<name>A0ABP1AZE0_9BRYO</name>
<evidence type="ECO:0000256" key="4">
    <source>
        <dbReference type="ARBA" id="ARBA00023242"/>
    </source>
</evidence>
<sequence length="509" mass="55716">MGRTQDQCAGAAAAASQEPVLLQHPMSNPYFQVGLLQPPEMLPASSKLEIIGPFRDPSSFFMLPNQVSNVGMSLLQGSIGSAAPNNCMSAATFNMPVVSSSTSAESFKPHHLQLITPHTQWNELKPSTVVVQSESPAQPISTTAATEAQRQLPDHLALRVAAAPCSYSSPALAQQQGSCTRDHDPAAAAKQQLELQHALENVETSSWSGVPELSASTVADYCSDGGQREQLKSMGKINTNRRKGGGCGNSIASKNLVSERKRRKKLNEALYSLRALVPKISKMDKASIIGDAVNFGQELRKEVEEMELAEINSSNLESSEHCCGSSCSPTAPDSNTNHKSSSHQLHLMSPKKKKKILQVEVAKLEDEIYHLCIVCHNGHGVLVQLMQALESLGIDFVNTHHISFQDYILNTFVAQIKNWEMMETEDAFKIDLKSYCICEHGSKLRPAQSTRWNIIATSCTMNFSFRQVLPILVMYSPPPTPPPCFPLENTAIFVHAFCEAHLYTYITPV</sequence>
<evidence type="ECO:0000256" key="1">
    <source>
        <dbReference type="ARBA" id="ARBA00004123"/>
    </source>
</evidence>
<evidence type="ECO:0000313" key="8">
    <source>
        <dbReference type="Proteomes" id="UP001497522"/>
    </source>
</evidence>
<dbReference type="EMBL" id="OZ023718">
    <property type="protein sequence ID" value="CAK9867856.1"/>
    <property type="molecule type" value="Genomic_DNA"/>
</dbReference>
<organism evidence="7 8">
    <name type="scientific">Sphagnum jensenii</name>
    <dbReference type="NCBI Taxonomy" id="128206"/>
    <lineage>
        <taxon>Eukaryota</taxon>
        <taxon>Viridiplantae</taxon>
        <taxon>Streptophyta</taxon>
        <taxon>Embryophyta</taxon>
        <taxon>Bryophyta</taxon>
        <taxon>Sphagnophytina</taxon>
        <taxon>Sphagnopsida</taxon>
        <taxon>Sphagnales</taxon>
        <taxon>Sphagnaceae</taxon>
        <taxon>Sphagnum</taxon>
    </lineage>
</organism>
<gene>
    <name evidence="7" type="ORF">CSSPJE1EN2_LOCUS10851</name>
</gene>
<dbReference type="Proteomes" id="UP001497522">
    <property type="component" value="Chromosome 17"/>
</dbReference>
<evidence type="ECO:0000256" key="5">
    <source>
        <dbReference type="SAM" id="MobiDB-lite"/>
    </source>
</evidence>
<dbReference type="PANTHER" id="PTHR31945:SF144">
    <property type="entry name" value="BHLH DOMAIN-CONTAINING PROTEIN"/>
    <property type="match status" value="1"/>
</dbReference>
<dbReference type="SUPFAM" id="SSF47459">
    <property type="entry name" value="HLH, helix-loop-helix DNA-binding domain"/>
    <property type="match status" value="1"/>
</dbReference>
<evidence type="ECO:0000256" key="3">
    <source>
        <dbReference type="ARBA" id="ARBA00023163"/>
    </source>
</evidence>
<evidence type="ECO:0000256" key="2">
    <source>
        <dbReference type="ARBA" id="ARBA00023015"/>
    </source>
</evidence>
<dbReference type="InterPro" id="IPR036638">
    <property type="entry name" value="HLH_DNA-bd_sf"/>
</dbReference>
<dbReference type="PROSITE" id="PS50888">
    <property type="entry name" value="BHLH"/>
    <property type="match status" value="1"/>
</dbReference>
<dbReference type="InterPro" id="IPR011598">
    <property type="entry name" value="bHLH_dom"/>
</dbReference>
<dbReference type="InterPro" id="IPR051358">
    <property type="entry name" value="TF_AMS/ICE1/BHLH6-like"/>
</dbReference>
<dbReference type="PANTHER" id="PTHR31945">
    <property type="entry name" value="TRANSCRIPTION FACTOR SCREAM2-RELATED"/>
    <property type="match status" value="1"/>
</dbReference>
<dbReference type="SMART" id="SM00353">
    <property type="entry name" value="HLH"/>
    <property type="match status" value="1"/>
</dbReference>
<comment type="subcellular location">
    <subcellularLocation>
        <location evidence="1">Nucleus</location>
    </subcellularLocation>
</comment>
<accession>A0ABP1AZE0</accession>
<feature type="domain" description="BHLH" evidence="6">
    <location>
        <begin position="250"/>
        <end position="299"/>
    </location>
</feature>
<dbReference type="Gene3D" id="4.10.280.10">
    <property type="entry name" value="Helix-loop-helix DNA-binding domain"/>
    <property type="match status" value="1"/>
</dbReference>
<reference evidence="7" key="1">
    <citation type="submission" date="2024-03" db="EMBL/GenBank/DDBJ databases">
        <authorList>
            <consortium name="ELIXIR-Norway"/>
            <consortium name="Elixir Norway"/>
        </authorList>
    </citation>
    <scope>NUCLEOTIDE SEQUENCE</scope>
</reference>
<keyword evidence="8" id="KW-1185">Reference proteome</keyword>
<keyword evidence="3" id="KW-0804">Transcription</keyword>
<evidence type="ECO:0000259" key="6">
    <source>
        <dbReference type="PROSITE" id="PS50888"/>
    </source>
</evidence>